<evidence type="ECO:0000313" key="13">
    <source>
        <dbReference type="Proteomes" id="UP000325811"/>
    </source>
</evidence>
<evidence type="ECO:0000256" key="2">
    <source>
        <dbReference type="ARBA" id="ARBA00012282"/>
    </source>
</evidence>
<keyword evidence="6" id="KW-0378">Hydrolase</keyword>
<organism evidence="12 13">
    <name type="scientific">Paraburkholderia dioscoreae</name>
    <dbReference type="NCBI Taxonomy" id="2604047"/>
    <lineage>
        <taxon>Bacteria</taxon>
        <taxon>Pseudomonadati</taxon>
        <taxon>Pseudomonadota</taxon>
        <taxon>Betaproteobacteria</taxon>
        <taxon>Burkholderiales</taxon>
        <taxon>Burkholderiaceae</taxon>
        <taxon>Paraburkholderia</taxon>
    </lineage>
</organism>
<keyword evidence="4" id="KW-0973">c-di-GMP</keyword>
<dbReference type="PANTHER" id="PTHR33121">
    <property type="entry name" value="CYCLIC DI-GMP PHOSPHODIESTERASE PDEF"/>
    <property type="match status" value="1"/>
</dbReference>
<reference evidence="12 13" key="1">
    <citation type="submission" date="2019-08" db="EMBL/GenBank/DDBJ databases">
        <authorList>
            <person name="Herpell B J."/>
        </authorList>
    </citation>
    <scope>NUCLEOTIDE SEQUENCE [LARGE SCALE GENOMIC DNA]</scope>
    <source>
        <strain evidence="13">Msb3</strain>
    </source>
</reference>
<keyword evidence="7 10" id="KW-1133">Transmembrane helix</keyword>
<dbReference type="KEGG" id="pdio:PDMSB3_3458"/>
<dbReference type="EC" id="3.1.4.52" evidence="2"/>
<feature type="transmembrane region" description="Helical" evidence="10">
    <location>
        <begin position="16"/>
        <end position="38"/>
    </location>
</feature>
<dbReference type="SUPFAM" id="SSF141868">
    <property type="entry name" value="EAL domain-like"/>
    <property type="match status" value="1"/>
</dbReference>
<evidence type="ECO:0000256" key="6">
    <source>
        <dbReference type="ARBA" id="ARBA00022801"/>
    </source>
</evidence>
<evidence type="ECO:0000256" key="8">
    <source>
        <dbReference type="ARBA" id="ARBA00023136"/>
    </source>
</evidence>
<feature type="transmembrane region" description="Helical" evidence="10">
    <location>
        <begin position="234"/>
        <end position="256"/>
    </location>
</feature>
<dbReference type="AlphaFoldDB" id="A0A5Q4ZFV8"/>
<dbReference type="RefSeq" id="WP_084747803.1">
    <property type="nucleotide sequence ID" value="NZ_LR699553.1"/>
</dbReference>
<dbReference type="EMBL" id="LR699553">
    <property type="protein sequence ID" value="VVD29914.1"/>
    <property type="molecule type" value="Genomic_DNA"/>
</dbReference>
<protein>
    <recommendedName>
        <fullName evidence="2">cyclic-guanylate-specific phosphodiesterase</fullName>
        <ecNumber evidence="2">3.1.4.52</ecNumber>
    </recommendedName>
</protein>
<dbReference type="GO" id="GO:0005886">
    <property type="term" value="C:plasma membrane"/>
    <property type="evidence" value="ECO:0007669"/>
    <property type="project" value="UniProtKB-SubCell"/>
</dbReference>
<evidence type="ECO:0000313" key="12">
    <source>
        <dbReference type="EMBL" id="VVD29914.1"/>
    </source>
</evidence>
<dbReference type="PROSITE" id="PS50883">
    <property type="entry name" value="EAL"/>
    <property type="match status" value="1"/>
</dbReference>
<dbReference type="Proteomes" id="UP000325811">
    <property type="component" value="Chromosome I"/>
</dbReference>
<evidence type="ECO:0000256" key="4">
    <source>
        <dbReference type="ARBA" id="ARBA00022636"/>
    </source>
</evidence>
<keyword evidence="13" id="KW-1185">Reference proteome</keyword>
<accession>A0A5Q4ZFV8</accession>
<dbReference type="InterPro" id="IPR001633">
    <property type="entry name" value="EAL_dom"/>
</dbReference>
<evidence type="ECO:0000256" key="9">
    <source>
        <dbReference type="ARBA" id="ARBA00034290"/>
    </source>
</evidence>
<dbReference type="InterPro" id="IPR024744">
    <property type="entry name" value="CSS-motif_dom"/>
</dbReference>
<evidence type="ECO:0000256" key="10">
    <source>
        <dbReference type="SAM" id="Phobius"/>
    </source>
</evidence>
<comment type="subcellular location">
    <subcellularLocation>
        <location evidence="1">Cell membrane</location>
        <topology evidence="1">Multi-pass membrane protein</topology>
    </subcellularLocation>
</comment>
<keyword evidence="3" id="KW-1003">Cell membrane</keyword>
<dbReference type="SMART" id="SM00052">
    <property type="entry name" value="EAL"/>
    <property type="match status" value="1"/>
</dbReference>
<dbReference type="Pfam" id="PF12792">
    <property type="entry name" value="CSS-motif"/>
    <property type="match status" value="1"/>
</dbReference>
<evidence type="ECO:0000259" key="11">
    <source>
        <dbReference type="PROSITE" id="PS50883"/>
    </source>
</evidence>
<feature type="domain" description="EAL" evidence="11">
    <location>
        <begin position="259"/>
        <end position="511"/>
    </location>
</feature>
<dbReference type="PANTHER" id="PTHR33121:SF80">
    <property type="entry name" value="CYCLIC DI-GMP PHOSPHODIESTERASE PDEL"/>
    <property type="match status" value="1"/>
</dbReference>
<sequence>MMNPIALPRIARSLRIPVAVSIFLLVATIGIAIQLLVIGSRLDRQAADGSRGILDEIEKMVDQASDAATQTLTLAGQPCSRAVLRLREEVQSRPYVRSANLVDPEGVLYCSSLVGDVHEATDPNTFANGTLELLPFNRVTPDSSLLVLRRATHNGAALVAIDGRHLIKVLKTFDPAGTAMLRVGDVWLSPEGVLANGSAADGMKSAVANSMLYPLEIHAGYSRKNSVFDPLHRFALWQAAIVAVSALATSLFWWFASKPRNANRVFGDALLAGEFSPYLQPLVDAQSGEWIGAEILARWKRGNQGFVSPDQFIPIAEESGFIVPLTRELTTSVARALNAVDLPLGFHVSFNVSPTQLIGGGLIEDCRRFLHILRHSDVRLVLELTERELFVLDDAMRDSLASLRSLGVSIAIDDFGTGHANLSLLNDLSVDLLKVDKSLISSVADNTVAQPVLDCVIDLAKRLNVKVIAEGIETVAQWRYLERKGVRVLQGYHFARPMSLDAFATQVGTLA</sequence>
<keyword evidence="8 10" id="KW-0472">Membrane</keyword>
<dbReference type="InterPro" id="IPR050706">
    <property type="entry name" value="Cyclic-di-GMP_PDE-like"/>
</dbReference>
<evidence type="ECO:0000256" key="3">
    <source>
        <dbReference type="ARBA" id="ARBA00022475"/>
    </source>
</evidence>
<dbReference type="Pfam" id="PF00563">
    <property type="entry name" value="EAL"/>
    <property type="match status" value="1"/>
</dbReference>
<dbReference type="Gene3D" id="3.20.20.450">
    <property type="entry name" value="EAL domain"/>
    <property type="match status" value="1"/>
</dbReference>
<comment type="catalytic activity">
    <reaction evidence="9">
        <text>3',3'-c-di-GMP + H2O = 5'-phosphoguanylyl(3'-&gt;5')guanosine + H(+)</text>
        <dbReference type="Rhea" id="RHEA:24902"/>
        <dbReference type="ChEBI" id="CHEBI:15377"/>
        <dbReference type="ChEBI" id="CHEBI:15378"/>
        <dbReference type="ChEBI" id="CHEBI:58754"/>
        <dbReference type="ChEBI" id="CHEBI:58805"/>
        <dbReference type="EC" id="3.1.4.52"/>
    </reaction>
</comment>
<name>A0A5Q4ZFV8_9BURK</name>
<dbReference type="CDD" id="cd01948">
    <property type="entry name" value="EAL"/>
    <property type="match status" value="1"/>
</dbReference>
<evidence type="ECO:0000256" key="5">
    <source>
        <dbReference type="ARBA" id="ARBA00022692"/>
    </source>
</evidence>
<evidence type="ECO:0000256" key="1">
    <source>
        <dbReference type="ARBA" id="ARBA00004651"/>
    </source>
</evidence>
<dbReference type="GO" id="GO:0071111">
    <property type="term" value="F:cyclic-guanylate-specific phosphodiesterase activity"/>
    <property type="evidence" value="ECO:0007669"/>
    <property type="project" value="UniProtKB-EC"/>
</dbReference>
<evidence type="ECO:0000256" key="7">
    <source>
        <dbReference type="ARBA" id="ARBA00022989"/>
    </source>
</evidence>
<keyword evidence="5 10" id="KW-0812">Transmembrane</keyword>
<dbReference type="InterPro" id="IPR035919">
    <property type="entry name" value="EAL_sf"/>
</dbReference>
<gene>
    <name evidence="12" type="ORF">PDMSB3_3458</name>
</gene>
<proteinExistence type="predicted"/>